<feature type="domain" description="F-box" evidence="1">
    <location>
        <begin position="5"/>
        <end position="60"/>
    </location>
</feature>
<evidence type="ECO:0000313" key="2">
    <source>
        <dbReference type="EMBL" id="UMM16709.1"/>
    </source>
</evidence>
<organism evidence="2 3">
    <name type="scientific">Caenorhabditis briggsae</name>
    <dbReference type="NCBI Taxonomy" id="6238"/>
    <lineage>
        <taxon>Eukaryota</taxon>
        <taxon>Metazoa</taxon>
        <taxon>Ecdysozoa</taxon>
        <taxon>Nematoda</taxon>
        <taxon>Chromadorea</taxon>
        <taxon>Rhabditida</taxon>
        <taxon>Rhabditina</taxon>
        <taxon>Rhabditomorpha</taxon>
        <taxon>Rhabditoidea</taxon>
        <taxon>Rhabditidae</taxon>
        <taxon>Peloderinae</taxon>
        <taxon>Caenorhabditis</taxon>
    </lineage>
</organism>
<proteinExistence type="predicted"/>
<protein>
    <recommendedName>
        <fullName evidence="1">F-box domain-containing protein</fullName>
    </recommendedName>
</protein>
<dbReference type="Pfam" id="PF07735">
    <property type="entry name" value="FBA_2"/>
    <property type="match status" value="1"/>
</dbReference>
<dbReference type="PANTHER" id="PTHR22899">
    <property type="entry name" value="CYCLIN-RELATED F-BOX FAMILY"/>
    <property type="match status" value="1"/>
</dbReference>
<sequence>MANSKFPLLNLPPEIIDLALKSMDRLELLSFNFSSVNLNRFIKLWRKGSNPRLAVLWMKYPSRTAPDVNVVLKGIPYHRTTADELKKRHDYYSEKWIDWFDDCLNFIETTELWP</sequence>
<name>A0AAE9EB31_CAEBR</name>
<gene>
    <name evidence="2" type="ORF">L5515_013605</name>
</gene>
<dbReference type="InterPro" id="IPR001810">
    <property type="entry name" value="F-box_dom"/>
</dbReference>
<dbReference type="Proteomes" id="UP000829354">
    <property type="component" value="Chromosome II"/>
</dbReference>
<dbReference type="PANTHER" id="PTHR22899:SF0">
    <property type="entry name" value="F-BOX ASSOCIATED DOMAIN-CONTAINING PROTEIN-RELATED"/>
    <property type="match status" value="1"/>
</dbReference>
<evidence type="ECO:0000259" key="1">
    <source>
        <dbReference type="PROSITE" id="PS50181"/>
    </source>
</evidence>
<dbReference type="AlphaFoldDB" id="A0AAE9EB31"/>
<dbReference type="PROSITE" id="PS50181">
    <property type="entry name" value="FBOX"/>
    <property type="match status" value="1"/>
</dbReference>
<dbReference type="InterPro" id="IPR053222">
    <property type="entry name" value="Zygotic_Embryogenesis-Asso"/>
</dbReference>
<dbReference type="InterPro" id="IPR012885">
    <property type="entry name" value="F-box_Sdz-33"/>
</dbReference>
<evidence type="ECO:0000313" key="3">
    <source>
        <dbReference type="Proteomes" id="UP000829354"/>
    </source>
</evidence>
<keyword evidence="3" id="KW-1185">Reference proteome</keyword>
<reference evidence="2 3" key="1">
    <citation type="submission" date="2022-04" db="EMBL/GenBank/DDBJ databases">
        <title>Chromosome-level reference genomes for two strains of Caenorhabditis briggsae: an improved platform for comparative genomics.</title>
        <authorList>
            <person name="Stevens L."/>
            <person name="Andersen E."/>
        </authorList>
    </citation>
    <scope>NUCLEOTIDE SEQUENCE [LARGE SCALE GENOMIC DNA]</scope>
    <source>
        <strain evidence="2">VX34</strain>
        <tissue evidence="2">Whole-organism</tissue>
    </source>
</reference>
<accession>A0AAE9EB31</accession>
<dbReference type="EMBL" id="CP092621">
    <property type="protein sequence ID" value="UMM16709.1"/>
    <property type="molecule type" value="Genomic_DNA"/>
</dbReference>